<comment type="similarity">
    <text evidence="2">Belongs to the sirtuin family. Class I subfamily.</text>
</comment>
<dbReference type="SUPFAM" id="SSF52467">
    <property type="entry name" value="DHS-like NAD/FAD-binding domain"/>
    <property type="match status" value="1"/>
</dbReference>
<evidence type="ECO:0000256" key="6">
    <source>
        <dbReference type="ARBA" id="ARBA00023027"/>
    </source>
</evidence>
<keyword evidence="11" id="KW-1185">Reference proteome</keyword>
<dbReference type="PANTHER" id="PTHR11085">
    <property type="entry name" value="NAD-DEPENDENT PROTEIN DEACYLASE SIRTUIN-5, MITOCHONDRIAL-RELATED"/>
    <property type="match status" value="1"/>
</dbReference>
<dbReference type="Proteomes" id="UP001444661">
    <property type="component" value="Unassembled WGS sequence"/>
</dbReference>
<dbReference type="InterPro" id="IPR050134">
    <property type="entry name" value="NAD-dep_sirtuin_deacylases"/>
</dbReference>
<dbReference type="InterPro" id="IPR029035">
    <property type="entry name" value="DHS-like_NAD/FAD-binding_dom"/>
</dbReference>
<dbReference type="InterPro" id="IPR026591">
    <property type="entry name" value="Sirtuin_cat_small_dom_sf"/>
</dbReference>
<feature type="binding site" evidence="7">
    <location>
        <position position="322"/>
    </location>
    <ligand>
        <name>Zn(2+)</name>
        <dbReference type="ChEBI" id="CHEBI:29105"/>
    </ligand>
</feature>
<name>A0ABR1TE63_9PEZI</name>
<feature type="region of interest" description="Disordered" evidence="8">
    <location>
        <begin position="1"/>
        <end position="72"/>
    </location>
</feature>
<dbReference type="Gene3D" id="3.40.50.1220">
    <property type="entry name" value="TPP-binding domain"/>
    <property type="match status" value="1"/>
</dbReference>
<dbReference type="EMBL" id="JAQQWK010000003">
    <property type="protein sequence ID" value="KAK8044920.1"/>
    <property type="molecule type" value="Genomic_DNA"/>
</dbReference>
<dbReference type="InterPro" id="IPR026590">
    <property type="entry name" value="Ssirtuin_cat_dom"/>
</dbReference>
<evidence type="ECO:0000256" key="3">
    <source>
        <dbReference type="ARBA" id="ARBA00022679"/>
    </source>
</evidence>
<feature type="binding site" evidence="7">
    <location>
        <position position="346"/>
    </location>
    <ligand>
        <name>Zn(2+)</name>
        <dbReference type="ChEBI" id="CHEBI:29105"/>
    </ligand>
</feature>
<comment type="cofactor">
    <cofactor evidence="1">
        <name>Zn(2+)</name>
        <dbReference type="ChEBI" id="CHEBI:29105"/>
    </cofactor>
</comment>
<feature type="compositionally biased region" description="Basic and acidic residues" evidence="8">
    <location>
        <begin position="61"/>
        <end position="72"/>
    </location>
</feature>
<evidence type="ECO:0000256" key="8">
    <source>
        <dbReference type="SAM" id="MobiDB-lite"/>
    </source>
</evidence>
<proteinExistence type="inferred from homology"/>
<reference evidence="10 11" key="1">
    <citation type="submission" date="2023-01" db="EMBL/GenBank/DDBJ databases">
        <title>Analysis of 21 Apiospora genomes using comparative genomics revels a genus with tremendous synthesis potential of carbohydrate active enzymes and secondary metabolites.</title>
        <authorList>
            <person name="Sorensen T."/>
        </authorList>
    </citation>
    <scope>NUCLEOTIDE SEQUENCE [LARGE SCALE GENOMIC DNA]</scope>
    <source>
        <strain evidence="10 11">CBS 33761</strain>
    </source>
</reference>
<gene>
    <name evidence="10" type="ORF">PG993_004944</name>
</gene>
<evidence type="ECO:0000259" key="9">
    <source>
        <dbReference type="PROSITE" id="PS50305"/>
    </source>
</evidence>
<dbReference type="Pfam" id="PF02146">
    <property type="entry name" value="SIR2"/>
    <property type="match status" value="1"/>
</dbReference>
<evidence type="ECO:0000313" key="11">
    <source>
        <dbReference type="Proteomes" id="UP001444661"/>
    </source>
</evidence>
<accession>A0ABR1TE63</accession>
<dbReference type="Gene3D" id="3.30.1600.10">
    <property type="entry name" value="SIR2/SIRT2 'Small Domain"/>
    <property type="match status" value="1"/>
</dbReference>
<evidence type="ECO:0000256" key="4">
    <source>
        <dbReference type="ARBA" id="ARBA00022723"/>
    </source>
</evidence>
<comment type="caution">
    <text evidence="10">The sequence shown here is derived from an EMBL/GenBank/DDBJ whole genome shotgun (WGS) entry which is preliminary data.</text>
</comment>
<keyword evidence="3" id="KW-0808">Transferase</keyword>
<protein>
    <submittedName>
        <fullName evidence="10">Chromatin regulatory protein sir2</fullName>
    </submittedName>
</protein>
<feature type="domain" description="Deacetylase sirtuin-type" evidence="9">
    <location>
        <begin position="181"/>
        <end position="447"/>
    </location>
</feature>
<sequence>MNGTKRRRGGTANNTTATTRKTRLVVSAVKPVEEESETETPPPKTAATKKNTKQQPITDFTKPDDDPLSDLHHLAADKSDSWETESLFEDIIDDLTQDKVLTDIVDDACTTDETVYYRQLLRTAGPEQFCRLTVEDGKITAKKLLTAFGVIPPPFLEGSPDDEYYGLLTLALSRELKKRAKLMNYNTVGDAVKLIYNAKNIVVLTGAGISTSLGIPDFRSKDTGLYAQLAQQGLAINDPQEVFDIRVFNEDPTIFFTVAKDILPSHKKFTPTHAFIAMLQNKGKLLTNYSQNIDNIEANAGILPEKLVQCHGSFATATCQKCGHQVVGDEIYSDIRAGQIPRCLKCIKTLRGKAGIMKPDITFFGEDLPTKFRDRLGNHDRDLVDLVIVIGTSLKVTPVSEMSRFLPPNVPQIYISRDPVSHINFDIDLLGDCDVVVAELCRQLGWNLQHEMINTSQKVQVKPEEGYNSRHRFLPYVPPPESGSLKREEDE</sequence>
<organism evidence="10 11">
    <name type="scientific">Apiospora rasikravindrae</name>
    <dbReference type="NCBI Taxonomy" id="990691"/>
    <lineage>
        <taxon>Eukaryota</taxon>
        <taxon>Fungi</taxon>
        <taxon>Dikarya</taxon>
        <taxon>Ascomycota</taxon>
        <taxon>Pezizomycotina</taxon>
        <taxon>Sordariomycetes</taxon>
        <taxon>Xylariomycetidae</taxon>
        <taxon>Amphisphaeriales</taxon>
        <taxon>Apiosporaceae</taxon>
        <taxon>Apiospora</taxon>
    </lineage>
</organism>
<feature type="binding site" evidence="7">
    <location>
        <position position="343"/>
    </location>
    <ligand>
        <name>Zn(2+)</name>
        <dbReference type="ChEBI" id="CHEBI:29105"/>
    </ligand>
</feature>
<dbReference type="InterPro" id="IPR003000">
    <property type="entry name" value="Sirtuin"/>
</dbReference>
<evidence type="ECO:0000313" key="10">
    <source>
        <dbReference type="EMBL" id="KAK8044920.1"/>
    </source>
</evidence>
<evidence type="ECO:0000256" key="1">
    <source>
        <dbReference type="ARBA" id="ARBA00001947"/>
    </source>
</evidence>
<keyword evidence="4 7" id="KW-0479">Metal-binding</keyword>
<dbReference type="PROSITE" id="PS50305">
    <property type="entry name" value="SIRTUIN"/>
    <property type="match status" value="1"/>
</dbReference>
<dbReference type="PANTHER" id="PTHR11085:SF9">
    <property type="entry name" value="NAD-DEPENDENT PROTEIN DEACETYLASE SIRTUIN-1"/>
    <property type="match status" value="1"/>
</dbReference>
<evidence type="ECO:0000256" key="2">
    <source>
        <dbReference type="ARBA" id="ARBA00006924"/>
    </source>
</evidence>
<feature type="active site" description="Proton acceptor" evidence="7">
    <location>
        <position position="311"/>
    </location>
</feature>
<feature type="region of interest" description="Disordered" evidence="8">
    <location>
        <begin position="470"/>
        <end position="491"/>
    </location>
</feature>
<feature type="compositionally biased region" description="Low complexity" evidence="8">
    <location>
        <begin position="45"/>
        <end position="56"/>
    </location>
</feature>
<keyword evidence="5 7" id="KW-0862">Zinc</keyword>
<keyword evidence="6" id="KW-0520">NAD</keyword>
<evidence type="ECO:0000256" key="7">
    <source>
        <dbReference type="PROSITE-ProRule" id="PRU00236"/>
    </source>
</evidence>
<feature type="compositionally biased region" description="Low complexity" evidence="8">
    <location>
        <begin position="10"/>
        <end position="19"/>
    </location>
</feature>
<feature type="binding site" evidence="7">
    <location>
        <position position="319"/>
    </location>
    <ligand>
        <name>Zn(2+)</name>
        <dbReference type="ChEBI" id="CHEBI:29105"/>
    </ligand>
</feature>
<evidence type="ECO:0000256" key="5">
    <source>
        <dbReference type="ARBA" id="ARBA00022833"/>
    </source>
</evidence>